<dbReference type="SUPFAM" id="SSF54001">
    <property type="entry name" value="Cysteine proteinases"/>
    <property type="match status" value="1"/>
</dbReference>
<evidence type="ECO:0000259" key="1">
    <source>
        <dbReference type="SMART" id="SM00460"/>
    </source>
</evidence>
<dbReference type="InterPro" id="IPR002931">
    <property type="entry name" value="Transglutaminase-like"/>
</dbReference>
<dbReference type="EMBL" id="VBUK01000005">
    <property type="protein sequence ID" value="TLF44631.1"/>
    <property type="molecule type" value="Genomic_DNA"/>
</dbReference>
<dbReference type="OrthoDB" id="9804872at2"/>
<dbReference type="InterPro" id="IPR038765">
    <property type="entry name" value="Papain-like_cys_pep_sf"/>
</dbReference>
<evidence type="ECO:0000313" key="2">
    <source>
        <dbReference type="EMBL" id="TLF44631.1"/>
    </source>
</evidence>
<evidence type="ECO:0000313" key="3">
    <source>
        <dbReference type="Proteomes" id="UP000308382"/>
    </source>
</evidence>
<dbReference type="Proteomes" id="UP000308382">
    <property type="component" value="Unassembled WGS sequence"/>
</dbReference>
<keyword evidence="3" id="KW-1185">Reference proteome</keyword>
<dbReference type="SMART" id="SM00460">
    <property type="entry name" value="TGc"/>
    <property type="match status" value="1"/>
</dbReference>
<organism evidence="2 3">
    <name type="scientific">Maribacter aurantiacus</name>
    <dbReference type="NCBI Taxonomy" id="1882343"/>
    <lineage>
        <taxon>Bacteria</taxon>
        <taxon>Pseudomonadati</taxon>
        <taxon>Bacteroidota</taxon>
        <taxon>Flavobacteriia</taxon>
        <taxon>Flavobacteriales</taxon>
        <taxon>Flavobacteriaceae</taxon>
        <taxon>Maribacter</taxon>
    </lineage>
</organism>
<gene>
    <name evidence="2" type="ORF">FEK29_10335</name>
</gene>
<dbReference type="Pfam" id="PF01841">
    <property type="entry name" value="Transglut_core"/>
    <property type="match status" value="1"/>
</dbReference>
<name>A0A5R8M4X6_9FLAO</name>
<comment type="caution">
    <text evidence="2">The sequence shown here is derived from an EMBL/GenBank/DDBJ whole genome shotgun (WGS) entry which is preliminary data.</text>
</comment>
<dbReference type="AlphaFoldDB" id="A0A5R8M4X6"/>
<proteinExistence type="predicted"/>
<feature type="domain" description="Transglutaminase-like" evidence="1">
    <location>
        <begin position="173"/>
        <end position="238"/>
    </location>
</feature>
<dbReference type="PANTHER" id="PTHR33490:SF6">
    <property type="entry name" value="SLL1049 PROTEIN"/>
    <property type="match status" value="1"/>
</dbReference>
<dbReference type="Gene3D" id="3.10.620.30">
    <property type="match status" value="1"/>
</dbReference>
<dbReference type="RefSeq" id="WP_138258359.1">
    <property type="nucleotide sequence ID" value="NZ_VBUK01000005.1"/>
</dbReference>
<reference evidence="2 3" key="1">
    <citation type="journal article" date="2017" name="Int. J. Syst. Evol. Microbiol.">
        <title>Maripseudobacter aurantiacus gen. nov., sp. nov., a novel member of the family Flavobacteriaceae isolated from a sedimentation basin.</title>
        <authorList>
            <person name="Chen C."/>
            <person name="Su Y."/>
            <person name="Tao T."/>
            <person name="Fu G."/>
            <person name="Zhang C."/>
            <person name="Sun C."/>
            <person name="Zhang X."/>
            <person name="Wu M."/>
        </authorList>
    </citation>
    <scope>NUCLEOTIDE SEQUENCE [LARGE SCALE GENOMIC DNA]</scope>
    <source>
        <strain evidence="3">CDA4</strain>
    </source>
</reference>
<accession>A0A5R8M4X6</accession>
<dbReference type="PANTHER" id="PTHR33490">
    <property type="entry name" value="BLR5614 PROTEIN-RELATED"/>
    <property type="match status" value="1"/>
</dbReference>
<sequence length="288" mass="33127">MWKEHTILYESNTTFENEVAEGYWQFLIIPMENEFQEILEFDFSNSTHCVNQLSINGFGFKTIKVHPKKAFSQISFKATFRVRTSLLQMPEPTKSEDILNTLEEIGSLKFQVHFERFLRATPLTGLPKNKNGSYQFDPNKGIFENLVKLNFWIHSQFQFVSGGPEGTSRMETIQVLKLGNSKDLAHLFCTMGRYNKIPCRYVSGFLNHENGCLGDGQIHAWAEAFVPGYGWLGFDPTNNRVVNADYIKICHGKDSMDCLPEKRVIHSAENHKTTYSVVVKNQQRLIQQ</sequence>
<protein>
    <submittedName>
        <fullName evidence="2">Transglutaminase domain-containing protein</fullName>
    </submittedName>
</protein>